<dbReference type="Gene3D" id="2.60.40.420">
    <property type="entry name" value="Cupredoxins - blue copper proteins"/>
    <property type="match status" value="1"/>
</dbReference>
<comment type="cofactor">
    <cofactor evidence="11">
        <name>Cu cation</name>
        <dbReference type="ChEBI" id="CHEBI:23378"/>
    </cofactor>
    <text evidence="11">Binds a copper A center.</text>
</comment>
<keyword evidence="9 13" id="KW-0472">Membrane</keyword>
<feature type="transmembrane region" description="Helical" evidence="13">
    <location>
        <begin position="49"/>
        <end position="71"/>
    </location>
</feature>
<evidence type="ECO:0000259" key="15">
    <source>
        <dbReference type="PROSITE" id="PS50999"/>
    </source>
</evidence>
<dbReference type="InterPro" id="IPR011759">
    <property type="entry name" value="Cyt_c_oxidase_su2_TM_dom"/>
</dbReference>
<feature type="domain" description="Cytochrome oxidase subunit II transmembrane region profile" evidence="15">
    <location>
        <begin position="65"/>
        <end position="160"/>
    </location>
</feature>
<dbReference type="PANTHER" id="PTHR22888:SF9">
    <property type="entry name" value="CYTOCHROME C OXIDASE SUBUNIT 2"/>
    <property type="match status" value="1"/>
</dbReference>
<feature type="domain" description="Cytochrome oxidase subunit II copper A binding" evidence="14">
    <location>
        <begin position="164"/>
        <end position="317"/>
    </location>
</feature>
<dbReference type="InterPro" id="IPR002429">
    <property type="entry name" value="CcO_II-like_C"/>
</dbReference>
<dbReference type="Gene3D" id="1.10.287.90">
    <property type="match status" value="1"/>
</dbReference>
<dbReference type="RefSeq" id="WP_160631019.1">
    <property type="nucleotide sequence ID" value="NZ_WWNE01000003.1"/>
</dbReference>
<feature type="region of interest" description="Disordered" evidence="12">
    <location>
        <begin position="325"/>
        <end position="352"/>
    </location>
</feature>
<organism evidence="16 17">
    <name type="scientific">Acidiluteibacter ferrifornacis</name>
    <dbReference type="NCBI Taxonomy" id="2692424"/>
    <lineage>
        <taxon>Bacteria</taxon>
        <taxon>Pseudomonadati</taxon>
        <taxon>Bacteroidota</taxon>
        <taxon>Flavobacteriia</taxon>
        <taxon>Flavobacteriales</taxon>
        <taxon>Cryomorphaceae</taxon>
        <taxon>Acidiluteibacter</taxon>
    </lineage>
</organism>
<evidence type="ECO:0000256" key="11">
    <source>
        <dbReference type="RuleBase" id="RU004024"/>
    </source>
</evidence>
<dbReference type="PANTHER" id="PTHR22888">
    <property type="entry name" value="CYTOCHROME C OXIDASE, SUBUNIT II"/>
    <property type="match status" value="1"/>
</dbReference>
<feature type="transmembrane region" description="Helical" evidence="13">
    <location>
        <begin position="91"/>
        <end position="111"/>
    </location>
</feature>
<keyword evidence="3 10" id="KW-0813">Transport</keyword>
<keyword evidence="8 13" id="KW-1133">Transmembrane helix</keyword>
<evidence type="ECO:0000313" key="16">
    <source>
        <dbReference type="EMBL" id="NBG64643.1"/>
    </source>
</evidence>
<dbReference type="EC" id="7.1.1.9" evidence="11"/>
<dbReference type="SUPFAM" id="SSF81464">
    <property type="entry name" value="Cytochrome c oxidase subunit II-like, transmembrane region"/>
    <property type="match status" value="1"/>
</dbReference>
<dbReference type="Pfam" id="PF00116">
    <property type="entry name" value="COX2"/>
    <property type="match status" value="1"/>
</dbReference>
<dbReference type="PROSITE" id="PS50857">
    <property type="entry name" value="COX2_CUA"/>
    <property type="match status" value="1"/>
</dbReference>
<evidence type="ECO:0000256" key="5">
    <source>
        <dbReference type="ARBA" id="ARBA00022692"/>
    </source>
</evidence>
<dbReference type="GO" id="GO:0005507">
    <property type="term" value="F:copper ion binding"/>
    <property type="evidence" value="ECO:0007669"/>
    <property type="project" value="InterPro"/>
</dbReference>
<evidence type="ECO:0000256" key="9">
    <source>
        <dbReference type="ARBA" id="ARBA00023136"/>
    </source>
</evidence>
<dbReference type="GO" id="GO:0005886">
    <property type="term" value="C:plasma membrane"/>
    <property type="evidence" value="ECO:0007669"/>
    <property type="project" value="UniProtKB-SubCell"/>
</dbReference>
<name>A0A6N9NFI4_9FLAO</name>
<sequence length="352" mass="40083">MLDLLIIVSVVLGIIALAQLIKVLELAGKAKGENSWDVTDKDNRTQARLMPVFLVVYFLFIIYQMVAWGGYLLPVSASHHGETIDNLMMTSWIIIFPVFILTHILLFYFAWKYSYDKNRRAEFFPHSNKLELLWTIVPTVVLSILILYGLNTWNNITTPVSAEEDPVLIEVYAYQFGWIARYAGEDRALGSANVRNIEGVNALGMDSTDANGWDDKIVRGEFHLPVNRPVQFIFRAQDVIHSAYMPHFRAQMNCVPGMTTRFNFIPTITTMEMKKITQNEDFNYILLCNKICGAAHYNMQMDIIVESEADFDAWLAEQKEFLPMDGKPKASDSATEEVVEEVLEETATSSIN</sequence>
<evidence type="ECO:0000259" key="14">
    <source>
        <dbReference type="PROSITE" id="PS50857"/>
    </source>
</evidence>
<feature type="transmembrane region" description="Helical" evidence="13">
    <location>
        <begin position="6"/>
        <end position="28"/>
    </location>
</feature>
<dbReference type="InterPro" id="IPR008972">
    <property type="entry name" value="Cupredoxin"/>
</dbReference>
<protein>
    <recommendedName>
        <fullName evidence="11">Cytochrome c oxidase subunit 2</fullName>
        <ecNumber evidence="11">7.1.1.9</ecNumber>
    </recommendedName>
</protein>
<evidence type="ECO:0000256" key="1">
    <source>
        <dbReference type="ARBA" id="ARBA00004141"/>
    </source>
</evidence>
<feature type="transmembrane region" description="Helical" evidence="13">
    <location>
        <begin position="132"/>
        <end position="150"/>
    </location>
</feature>
<evidence type="ECO:0000256" key="13">
    <source>
        <dbReference type="SAM" id="Phobius"/>
    </source>
</evidence>
<comment type="subcellular location">
    <subcellularLocation>
        <location evidence="10">Cell membrane</location>
        <topology evidence="10">Multi-pass membrane protein</topology>
    </subcellularLocation>
    <subcellularLocation>
        <location evidence="1">Membrane</location>
        <topology evidence="1">Multi-pass membrane protein</topology>
    </subcellularLocation>
</comment>
<keyword evidence="6" id="KW-1278">Translocase</keyword>
<evidence type="ECO:0000256" key="4">
    <source>
        <dbReference type="ARBA" id="ARBA00022660"/>
    </source>
</evidence>
<dbReference type="InterPro" id="IPR036257">
    <property type="entry name" value="Cyt_c_oxidase_su2_TM_sf"/>
</dbReference>
<keyword evidence="11" id="KW-0479">Metal-binding</keyword>
<evidence type="ECO:0000256" key="6">
    <source>
        <dbReference type="ARBA" id="ARBA00022967"/>
    </source>
</evidence>
<dbReference type="GO" id="GO:0042773">
    <property type="term" value="P:ATP synthesis coupled electron transport"/>
    <property type="evidence" value="ECO:0007669"/>
    <property type="project" value="TreeGrafter"/>
</dbReference>
<dbReference type="SUPFAM" id="SSF49503">
    <property type="entry name" value="Cupredoxins"/>
    <property type="match status" value="1"/>
</dbReference>
<evidence type="ECO:0000256" key="3">
    <source>
        <dbReference type="ARBA" id="ARBA00022448"/>
    </source>
</evidence>
<evidence type="ECO:0000256" key="12">
    <source>
        <dbReference type="SAM" id="MobiDB-lite"/>
    </source>
</evidence>
<dbReference type="GO" id="GO:0004129">
    <property type="term" value="F:cytochrome-c oxidase activity"/>
    <property type="evidence" value="ECO:0007669"/>
    <property type="project" value="UniProtKB-EC"/>
</dbReference>
<keyword evidence="5 10" id="KW-0812">Transmembrane</keyword>
<dbReference type="Proteomes" id="UP000470771">
    <property type="component" value="Unassembled WGS sequence"/>
</dbReference>
<keyword evidence="7 10" id="KW-0249">Electron transport</keyword>
<comment type="function">
    <text evidence="11">Subunits I and II form the functional core of the enzyme complex. Electrons originating in cytochrome c are transferred via heme a and Cu(A) to the binuclear center formed by heme a3 and Cu(B).</text>
</comment>
<reference evidence="16 17" key="1">
    <citation type="submission" date="2019-12" db="EMBL/GenBank/DDBJ databases">
        <authorList>
            <person name="Zhao J."/>
        </authorList>
    </citation>
    <scope>NUCLEOTIDE SEQUENCE [LARGE SCALE GENOMIC DNA]</scope>
    <source>
        <strain evidence="16 17">S-15</strain>
    </source>
</reference>
<keyword evidence="4 10" id="KW-0679">Respiratory chain</keyword>
<accession>A0A6N9NFI4</accession>
<keyword evidence="17" id="KW-1185">Reference proteome</keyword>
<dbReference type="PROSITE" id="PS50999">
    <property type="entry name" value="COX2_TM"/>
    <property type="match status" value="1"/>
</dbReference>
<evidence type="ECO:0000256" key="8">
    <source>
        <dbReference type="ARBA" id="ARBA00022989"/>
    </source>
</evidence>
<evidence type="ECO:0000256" key="10">
    <source>
        <dbReference type="RuleBase" id="RU000456"/>
    </source>
</evidence>
<dbReference type="AlphaFoldDB" id="A0A6N9NFI4"/>
<dbReference type="EMBL" id="WWNE01000003">
    <property type="protein sequence ID" value="NBG64643.1"/>
    <property type="molecule type" value="Genomic_DNA"/>
</dbReference>
<dbReference type="Pfam" id="PF02790">
    <property type="entry name" value="COX2_TM"/>
    <property type="match status" value="1"/>
</dbReference>
<comment type="similarity">
    <text evidence="2 10">Belongs to the cytochrome c oxidase subunit 2 family.</text>
</comment>
<keyword evidence="11" id="KW-0186">Copper</keyword>
<evidence type="ECO:0000256" key="7">
    <source>
        <dbReference type="ARBA" id="ARBA00022982"/>
    </source>
</evidence>
<gene>
    <name evidence="16" type="ORF">GQN54_00845</name>
</gene>
<comment type="caution">
    <text evidence="16">The sequence shown here is derived from an EMBL/GenBank/DDBJ whole genome shotgun (WGS) entry which is preliminary data.</text>
</comment>
<comment type="catalytic activity">
    <reaction evidence="11">
        <text>4 Fe(II)-[cytochrome c] + O2 + 8 H(+)(in) = 4 Fe(III)-[cytochrome c] + 2 H2O + 4 H(+)(out)</text>
        <dbReference type="Rhea" id="RHEA:11436"/>
        <dbReference type="Rhea" id="RHEA-COMP:10350"/>
        <dbReference type="Rhea" id="RHEA-COMP:14399"/>
        <dbReference type="ChEBI" id="CHEBI:15377"/>
        <dbReference type="ChEBI" id="CHEBI:15378"/>
        <dbReference type="ChEBI" id="CHEBI:15379"/>
        <dbReference type="ChEBI" id="CHEBI:29033"/>
        <dbReference type="ChEBI" id="CHEBI:29034"/>
        <dbReference type="EC" id="7.1.1.9"/>
    </reaction>
</comment>
<feature type="compositionally biased region" description="Acidic residues" evidence="12">
    <location>
        <begin position="334"/>
        <end position="344"/>
    </location>
</feature>
<proteinExistence type="inferred from homology"/>
<dbReference type="InterPro" id="IPR045187">
    <property type="entry name" value="CcO_II"/>
</dbReference>
<evidence type="ECO:0000313" key="17">
    <source>
        <dbReference type="Proteomes" id="UP000470771"/>
    </source>
</evidence>
<evidence type="ECO:0000256" key="2">
    <source>
        <dbReference type="ARBA" id="ARBA00007866"/>
    </source>
</evidence>